<protein>
    <submittedName>
        <fullName evidence="1">Uncharacterized protein</fullName>
    </submittedName>
</protein>
<keyword evidence="2" id="KW-1185">Reference proteome</keyword>
<gene>
    <name evidence="1" type="ORF">AC058_09010</name>
</gene>
<evidence type="ECO:0000313" key="1">
    <source>
        <dbReference type="EMBL" id="ONN54641.1"/>
    </source>
</evidence>
<comment type="caution">
    <text evidence="1">The sequence shown here is derived from an EMBL/GenBank/DDBJ whole genome shotgun (WGS) entry which is preliminary data.</text>
</comment>
<dbReference type="RefSeq" id="WP_077169165.1">
    <property type="nucleotide sequence ID" value="NZ_LFZS01000005.1"/>
</dbReference>
<reference evidence="1 2" key="1">
    <citation type="submission" date="2015-07" db="EMBL/GenBank/DDBJ databases">
        <title>Acinetobacter yuneri, a novel member of Acinetobacter calcoaceticus-Acinetobacter baumannii complex isolated from clinical specimen.</title>
        <authorList>
            <person name="Yu Y."/>
        </authorList>
    </citation>
    <scope>NUCLEOTIDE SEQUENCE [LARGE SCALE GENOMIC DNA]</scope>
    <source>
        <strain evidence="1 2">A362</strain>
    </source>
</reference>
<name>A0A1V2UXF2_9GAMM</name>
<accession>A0A1V2UXF2</accession>
<sequence>MNQLDKLNHLKNIIKQVPHERFDLDLWRTIPGTDNMTFAQLINSDANCCVIGWATADETFKRLNFMMLDGVPLYAPFRANTGEPFTYEELKTNVVYRGSEAVREFFGLNYEDVDHIIFESNYAFEDPIKDEIIDHINHVIDRVNIRPQDLDHLLSSSIVALDKEVREFTLNDDEVREISVVVDCFNKFFPDGAYLEFIATVNVPGDCDPLEYIASNYNIKEPLAFVPKPNEALEEYLETYPIEYLMHNWQEDFISPYDEIINQRLTHIALQNLNNAKAVQ</sequence>
<proteinExistence type="predicted"/>
<evidence type="ECO:0000313" key="2">
    <source>
        <dbReference type="Proteomes" id="UP000189376"/>
    </source>
</evidence>
<dbReference type="Proteomes" id="UP000189376">
    <property type="component" value="Unassembled WGS sequence"/>
</dbReference>
<dbReference type="EMBL" id="LFZS01000005">
    <property type="protein sequence ID" value="ONN54641.1"/>
    <property type="molecule type" value="Genomic_DNA"/>
</dbReference>
<dbReference type="AlphaFoldDB" id="A0A1V2UXF2"/>
<organism evidence="1 2">
    <name type="scientific">Acinetobacter genomosp. 33YU</name>
    <dbReference type="NCBI Taxonomy" id="1675530"/>
    <lineage>
        <taxon>Bacteria</taxon>
        <taxon>Pseudomonadati</taxon>
        <taxon>Pseudomonadota</taxon>
        <taxon>Gammaproteobacteria</taxon>
        <taxon>Moraxellales</taxon>
        <taxon>Moraxellaceae</taxon>
        <taxon>Acinetobacter</taxon>
    </lineage>
</organism>